<dbReference type="AlphaFoldDB" id="A0AAW6UE67"/>
<organism evidence="2 3">
    <name type="scientific">Peloplasma aerotolerans</name>
    <dbReference type="NCBI Taxonomy" id="3044389"/>
    <lineage>
        <taxon>Bacteria</taxon>
        <taxon>Bacillati</taxon>
        <taxon>Mycoplasmatota</taxon>
        <taxon>Mollicutes</taxon>
        <taxon>Acholeplasmatales</taxon>
        <taxon>Acholeplasmataceae</taxon>
        <taxon>Peloplasma</taxon>
    </lineage>
</organism>
<dbReference type="EMBL" id="JASCXW010000023">
    <property type="protein sequence ID" value="MDI6453298.1"/>
    <property type="molecule type" value="Genomic_DNA"/>
</dbReference>
<proteinExistence type="predicted"/>
<sequence length="349" mass="39747">MKKATLLILLLFILIGCSKQQLSTPENLRFTDQIYFDEVENATDYILNINGEEIKITQTSYQITSEGTFLVKVKSTAKGYKDSPYSETIEIVIDYTLVTPSNLSISNNTLTWDSIEGASSYEVLLNQTIIPVTTNTLSLEPYLPDVLIIKVKAVYPSGSSTYSEQLIYTEDAEILGELKYKFSTNSTFDLTLLQTFKFITIYNDNNQIMQSNVYTYTNQEVKLLNTYLKTLTIGLHEYKVLTEDGFYIVEIDVTNATNPYMINNNQIYSSFEDDITLQFELFGGTIQSVSGNNIESSDYTINQSQLVISIGYVQNIFENEPERTTLILSYTLQYNQDIIIGYIFIRKAE</sequence>
<name>A0AAW6UE67_9MOLU</name>
<dbReference type="RefSeq" id="WP_282839729.1">
    <property type="nucleotide sequence ID" value="NZ_JASCXW010000023.1"/>
</dbReference>
<dbReference type="PROSITE" id="PS51257">
    <property type="entry name" value="PROKAR_LIPOPROTEIN"/>
    <property type="match status" value="1"/>
</dbReference>
<comment type="caution">
    <text evidence="2">The sequence shown here is derived from an EMBL/GenBank/DDBJ whole genome shotgun (WGS) entry which is preliminary data.</text>
</comment>
<reference evidence="2" key="1">
    <citation type="submission" date="2023-05" db="EMBL/GenBank/DDBJ databases">
        <title>Mariniplasma microaerophilum sp. nov., a novel anaerobic mollicute isolated from terrestrial mud volcano, Taman Peninsula, Russia.</title>
        <authorList>
            <person name="Khomyakova M.A."/>
            <person name="Merkel A.Y."/>
            <person name="Slobodkin A.I."/>
        </authorList>
    </citation>
    <scope>NUCLEOTIDE SEQUENCE</scope>
    <source>
        <strain evidence="2">M4Ah</strain>
    </source>
</reference>
<accession>A0AAW6UE67</accession>
<protein>
    <submittedName>
        <fullName evidence="2">Uncharacterized protein</fullName>
    </submittedName>
</protein>
<gene>
    <name evidence="2" type="ORF">QJ521_06960</name>
</gene>
<evidence type="ECO:0000313" key="3">
    <source>
        <dbReference type="Proteomes" id="UP001431532"/>
    </source>
</evidence>
<keyword evidence="3" id="KW-1185">Reference proteome</keyword>
<dbReference type="Proteomes" id="UP001431532">
    <property type="component" value="Unassembled WGS sequence"/>
</dbReference>
<evidence type="ECO:0000256" key="1">
    <source>
        <dbReference type="SAM" id="SignalP"/>
    </source>
</evidence>
<feature type="signal peptide" evidence="1">
    <location>
        <begin position="1"/>
        <end position="23"/>
    </location>
</feature>
<feature type="chain" id="PRO_5043790115" evidence="1">
    <location>
        <begin position="24"/>
        <end position="349"/>
    </location>
</feature>
<keyword evidence="1" id="KW-0732">Signal</keyword>
<evidence type="ECO:0000313" key="2">
    <source>
        <dbReference type="EMBL" id="MDI6453298.1"/>
    </source>
</evidence>